<name>X1ASF9_9ZZZZ</name>
<organism evidence="1">
    <name type="scientific">marine sediment metagenome</name>
    <dbReference type="NCBI Taxonomy" id="412755"/>
    <lineage>
        <taxon>unclassified sequences</taxon>
        <taxon>metagenomes</taxon>
        <taxon>ecological metagenomes</taxon>
    </lineage>
</organism>
<accession>X1ASF9</accession>
<dbReference type="AlphaFoldDB" id="X1ASF9"/>
<evidence type="ECO:0000313" key="1">
    <source>
        <dbReference type="EMBL" id="GAG85799.1"/>
    </source>
</evidence>
<dbReference type="EMBL" id="BART01014180">
    <property type="protein sequence ID" value="GAG85799.1"/>
    <property type="molecule type" value="Genomic_DNA"/>
</dbReference>
<comment type="caution">
    <text evidence="1">The sequence shown here is derived from an EMBL/GenBank/DDBJ whole genome shotgun (WGS) entry which is preliminary data.</text>
</comment>
<reference evidence="1" key="1">
    <citation type="journal article" date="2014" name="Front. Microbiol.">
        <title>High frequency of phylogenetically diverse reductive dehalogenase-homologous genes in deep subseafloor sedimentary metagenomes.</title>
        <authorList>
            <person name="Kawai M."/>
            <person name="Futagami T."/>
            <person name="Toyoda A."/>
            <person name="Takaki Y."/>
            <person name="Nishi S."/>
            <person name="Hori S."/>
            <person name="Arai W."/>
            <person name="Tsubouchi T."/>
            <person name="Morono Y."/>
            <person name="Uchiyama I."/>
            <person name="Ito T."/>
            <person name="Fujiyama A."/>
            <person name="Inagaki F."/>
            <person name="Takami H."/>
        </authorList>
    </citation>
    <scope>NUCLEOTIDE SEQUENCE</scope>
    <source>
        <strain evidence="1">Expedition CK06-06</strain>
    </source>
</reference>
<sequence length="57" mass="6242">MTESTDFVLYDALKNRINYGNFTGSIISKCHDKIIFSDNLTISNSGEISISQGLIVG</sequence>
<feature type="non-terminal residue" evidence="1">
    <location>
        <position position="57"/>
    </location>
</feature>
<proteinExistence type="predicted"/>
<protein>
    <submittedName>
        <fullName evidence="1">Uncharacterized protein</fullName>
    </submittedName>
</protein>
<gene>
    <name evidence="1" type="ORF">S01H4_28488</name>
</gene>